<reference evidence="2" key="1">
    <citation type="journal article" date="2014" name="Front. Microbiol.">
        <title>High frequency of phylogenetically diverse reductive dehalogenase-homologous genes in deep subseafloor sedimentary metagenomes.</title>
        <authorList>
            <person name="Kawai M."/>
            <person name="Futagami T."/>
            <person name="Toyoda A."/>
            <person name="Takaki Y."/>
            <person name="Nishi S."/>
            <person name="Hori S."/>
            <person name="Arai W."/>
            <person name="Tsubouchi T."/>
            <person name="Morono Y."/>
            <person name="Uchiyama I."/>
            <person name="Ito T."/>
            <person name="Fujiyama A."/>
            <person name="Inagaki F."/>
            <person name="Takami H."/>
        </authorList>
    </citation>
    <scope>NUCLEOTIDE SEQUENCE</scope>
    <source>
        <strain evidence="2">Expedition CK06-06</strain>
    </source>
</reference>
<protein>
    <submittedName>
        <fullName evidence="2">Uncharacterized protein</fullName>
    </submittedName>
</protein>
<dbReference type="AlphaFoldDB" id="X0UCI9"/>
<dbReference type="InterPro" id="IPR053780">
    <property type="entry name" value="Gp66-like"/>
</dbReference>
<name>X0UCI9_9ZZZZ</name>
<feature type="region of interest" description="Disordered" evidence="1">
    <location>
        <begin position="32"/>
        <end position="52"/>
    </location>
</feature>
<organism evidence="2">
    <name type="scientific">marine sediment metagenome</name>
    <dbReference type="NCBI Taxonomy" id="412755"/>
    <lineage>
        <taxon>unclassified sequences</taxon>
        <taxon>metagenomes</taxon>
        <taxon>ecological metagenomes</taxon>
    </lineage>
</organism>
<sequence>MGYLRAITYTQADETGASLRAVGWLRVKELPPRKSWAESSKGKMKEKRDPVGNGGVARVLWEIRTKQLL</sequence>
<dbReference type="EMBL" id="BARS01010871">
    <property type="protein sequence ID" value="GAF98097.1"/>
    <property type="molecule type" value="Genomic_DNA"/>
</dbReference>
<dbReference type="NCBIfam" id="NF045478">
    <property type="entry name" value="XF1762_fam"/>
    <property type="match status" value="1"/>
</dbReference>
<feature type="compositionally biased region" description="Basic and acidic residues" evidence="1">
    <location>
        <begin position="32"/>
        <end position="50"/>
    </location>
</feature>
<accession>X0UCI9</accession>
<evidence type="ECO:0000256" key="1">
    <source>
        <dbReference type="SAM" id="MobiDB-lite"/>
    </source>
</evidence>
<comment type="caution">
    <text evidence="2">The sequence shown here is derived from an EMBL/GenBank/DDBJ whole genome shotgun (WGS) entry which is preliminary data.</text>
</comment>
<gene>
    <name evidence="2" type="ORF">S01H1_19983</name>
</gene>
<evidence type="ECO:0000313" key="2">
    <source>
        <dbReference type="EMBL" id="GAF98097.1"/>
    </source>
</evidence>
<proteinExistence type="predicted"/>